<sequence>MTAINVPARVRFWLYIVGAVAAPLVTYLFAEGIFNAAAVALATAYISLLNALAAAKTDLSEPNTRPVHPVEPDGH</sequence>
<keyword evidence="3" id="KW-1185">Reference proteome</keyword>
<keyword evidence="1" id="KW-1133">Transmembrane helix</keyword>
<evidence type="ECO:0000313" key="2">
    <source>
        <dbReference type="EMBL" id="ROR91783.1"/>
    </source>
</evidence>
<name>A0A3N2CWC0_9ACTN</name>
<gene>
    <name evidence="2" type="ORF">EDD33_2658</name>
</gene>
<reference evidence="2 3" key="1">
    <citation type="submission" date="2018-11" db="EMBL/GenBank/DDBJ databases">
        <title>Sequencing the genomes of 1000 actinobacteria strains.</title>
        <authorList>
            <person name="Klenk H.-P."/>
        </authorList>
    </citation>
    <scope>NUCLEOTIDE SEQUENCE [LARGE SCALE GENOMIC DNA]</scope>
    <source>
        <strain evidence="2 3">DSM 12652</strain>
    </source>
</reference>
<protein>
    <submittedName>
        <fullName evidence="2">Uncharacterized protein</fullName>
    </submittedName>
</protein>
<proteinExistence type="predicted"/>
<feature type="transmembrane region" description="Helical" evidence="1">
    <location>
        <begin position="36"/>
        <end position="55"/>
    </location>
</feature>
<keyword evidence="1" id="KW-0472">Membrane</keyword>
<organism evidence="2 3">
    <name type="scientific">Nocardioides aurantiacus</name>
    <dbReference type="NCBI Taxonomy" id="86796"/>
    <lineage>
        <taxon>Bacteria</taxon>
        <taxon>Bacillati</taxon>
        <taxon>Actinomycetota</taxon>
        <taxon>Actinomycetes</taxon>
        <taxon>Propionibacteriales</taxon>
        <taxon>Nocardioidaceae</taxon>
        <taxon>Nocardioides</taxon>
    </lineage>
</organism>
<keyword evidence="1" id="KW-0812">Transmembrane</keyword>
<comment type="caution">
    <text evidence="2">The sequence shown here is derived from an EMBL/GenBank/DDBJ whole genome shotgun (WGS) entry which is preliminary data.</text>
</comment>
<accession>A0A3N2CWC0</accession>
<dbReference type="RefSeq" id="WP_123391396.1">
    <property type="nucleotide sequence ID" value="NZ_RKHO01000001.1"/>
</dbReference>
<evidence type="ECO:0000313" key="3">
    <source>
        <dbReference type="Proteomes" id="UP000281738"/>
    </source>
</evidence>
<dbReference type="Proteomes" id="UP000281738">
    <property type="component" value="Unassembled WGS sequence"/>
</dbReference>
<dbReference type="EMBL" id="RKHO01000001">
    <property type="protein sequence ID" value="ROR91783.1"/>
    <property type="molecule type" value="Genomic_DNA"/>
</dbReference>
<dbReference type="AlphaFoldDB" id="A0A3N2CWC0"/>
<feature type="transmembrane region" description="Helical" evidence="1">
    <location>
        <begin position="12"/>
        <end position="30"/>
    </location>
</feature>
<evidence type="ECO:0000256" key="1">
    <source>
        <dbReference type="SAM" id="Phobius"/>
    </source>
</evidence>